<dbReference type="EMBL" id="QQNA01000060">
    <property type="protein sequence ID" value="RDG38368.1"/>
    <property type="molecule type" value="Genomic_DNA"/>
</dbReference>
<comment type="subcellular location">
    <subcellularLocation>
        <location evidence="1">Cell membrane</location>
        <topology evidence="1">Multi-pass membrane protein</topology>
    </subcellularLocation>
</comment>
<evidence type="ECO:0000313" key="9">
    <source>
        <dbReference type="Proteomes" id="UP000253741"/>
    </source>
</evidence>
<feature type="region of interest" description="Disordered" evidence="6">
    <location>
        <begin position="296"/>
        <end position="351"/>
    </location>
</feature>
<keyword evidence="9" id="KW-1185">Reference proteome</keyword>
<dbReference type="GO" id="GO:0005886">
    <property type="term" value="C:plasma membrane"/>
    <property type="evidence" value="ECO:0007669"/>
    <property type="project" value="UniProtKB-SubCell"/>
</dbReference>
<feature type="transmembrane region" description="Helical" evidence="7">
    <location>
        <begin position="227"/>
        <end position="248"/>
    </location>
</feature>
<evidence type="ECO:0000256" key="7">
    <source>
        <dbReference type="SAM" id="Phobius"/>
    </source>
</evidence>
<dbReference type="Pfam" id="PF03631">
    <property type="entry name" value="Virul_fac_BrkB"/>
    <property type="match status" value="1"/>
</dbReference>
<dbReference type="RefSeq" id="WP_114623310.1">
    <property type="nucleotide sequence ID" value="NZ_QQNA01000060.1"/>
</dbReference>
<evidence type="ECO:0000256" key="1">
    <source>
        <dbReference type="ARBA" id="ARBA00004651"/>
    </source>
</evidence>
<dbReference type="PANTHER" id="PTHR30213:SF0">
    <property type="entry name" value="UPF0761 MEMBRANE PROTEIN YIHY"/>
    <property type="match status" value="1"/>
</dbReference>
<evidence type="ECO:0000256" key="4">
    <source>
        <dbReference type="ARBA" id="ARBA00022989"/>
    </source>
</evidence>
<feature type="transmembrane region" description="Helical" evidence="7">
    <location>
        <begin position="107"/>
        <end position="129"/>
    </location>
</feature>
<evidence type="ECO:0000256" key="6">
    <source>
        <dbReference type="SAM" id="MobiDB-lite"/>
    </source>
</evidence>
<sequence length="367" mass="38732">MSAEESGRGVLARIGKAAVKRRGRLAGALRRTPLALWHDDATDQAAALTYYAVLAIFPALLVTVCSIGLAGPDASAQLADQVAAIVPAQSQPLVRSSLEEMTQQRSAAWLLASFGTVGAMWSASSYLGVFRRALHAMHGAVDHRPPWRTAPLIVLTALAMLTLLVTSALTLVLTGEAADTLGRVLGMGTTVSLVWRMMKWPLLLALAAVLVLMVFRTGPVDTRRLRRSLPGGILAVALWLLTSAGFAVYTSHAGTYNRLYGSLAGIIVFLVWLWVTNLSLLAGAQFNAELARSAASDAQESDAQEEESGAREPGEEKHPAPVEEKSAERGPVEENPAPVPAPPAVPASVPASVPTCVSASALDQRPV</sequence>
<organism evidence="8 9">
    <name type="scientific">Streptomyces corynorhini</name>
    <dbReference type="NCBI Taxonomy" id="2282652"/>
    <lineage>
        <taxon>Bacteria</taxon>
        <taxon>Bacillati</taxon>
        <taxon>Actinomycetota</taxon>
        <taxon>Actinomycetes</taxon>
        <taxon>Kitasatosporales</taxon>
        <taxon>Streptomycetaceae</taxon>
        <taxon>Streptomyces</taxon>
    </lineage>
</organism>
<feature type="transmembrane region" description="Helical" evidence="7">
    <location>
        <begin position="150"/>
        <end position="173"/>
    </location>
</feature>
<dbReference type="NCBIfam" id="TIGR00765">
    <property type="entry name" value="yihY_not_rbn"/>
    <property type="match status" value="1"/>
</dbReference>
<dbReference type="Proteomes" id="UP000253741">
    <property type="component" value="Unassembled WGS sequence"/>
</dbReference>
<proteinExistence type="predicted"/>
<dbReference type="OrthoDB" id="9781030at2"/>
<name>A0A370B989_9ACTN</name>
<keyword evidence="2" id="KW-1003">Cell membrane</keyword>
<evidence type="ECO:0000256" key="5">
    <source>
        <dbReference type="ARBA" id="ARBA00023136"/>
    </source>
</evidence>
<evidence type="ECO:0000313" key="8">
    <source>
        <dbReference type="EMBL" id="RDG38368.1"/>
    </source>
</evidence>
<gene>
    <name evidence="8" type="ORF">DVH02_09450</name>
</gene>
<keyword evidence="5 7" id="KW-0472">Membrane</keyword>
<evidence type="ECO:0000256" key="2">
    <source>
        <dbReference type="ARBA" id="ARBA00022475"/>
    </source>
</evidence>
<accession>A0A370B989</accession>
<keyword evidence="3 7" id="KW-0812">Transmembrane</keyword>
<dbReference type="PANTHER" id="PTHR30213">
    <property type="entry name" value="INNER MEMBRANE PROTEIN YHJD"/>
    <property type="match status" value="1"/>
</dbReference>
<feature type="compositionally biased region" description="Basic and acidic residues" evidence="6">
    <location>
        <begin position="308"/>
        <end position="332"/>
    </location>
</feature>
<protein>
    <submittedName>
        <fullName evidence="8">YihY/virulence factor BrkB family protein</fullName>
    </submittedName>
</protein>
<dbReference type="AlphaFoldDB" id="A0A370B989"/>
<feature type="transmembrane region" description="Helical" evidence="7">
    <location>
        <begin position="193"/>
        <end position="215"/>
    </location>
</feature>
<feature type="transmembrane region" description="Helical" evidence="7">
    <location>
        <begin position="260"/>
        <end position="282"/>
    </location>
</feature>
<comment type="caution">
    <text evidence="8">The sequence shown here is derived from an EMBL/GenBank/DDBJ whole genome shotgun (WGS) entry which is preliminary data.</text>
</comment>
<reference evidence="8 9" key="1">
    <citation type="submission" date="2018-07" db="EMBL/GenBank/DDBJ databases">
        <title>Streptomyces species from bats.</title>
        <authorList>
            <person name="Dunlap C."/>
        </authorList>
    </citation>
    <scope>NUCLEOTIDE SEQUENCE [LARGE SCALE GENOMIC DNA]</scope>
    <source>
        <strain evidence="8 9">AC230</strain>
    </source>
</reference>
<dbReference type="InterPro" id="IPR017039">
    <property type="entry name" value="Virul_fac_BrkB"/>
</dbReference>
<feature type="transmembrane region" description="Helical" evidence="7">
    <location>
        <begin position="48"/>
        <end position="70"/>
    </location>
</feature>
<evidence type="ECO:0000256" key="3">
    <source>
        <dbReference type="ARBA" id="ARBA00022692"/>
    </source>
</evidence>
<keyword evidence="4 7" id="KW-1133">Transmembrane helix</keyword>